<comment type="similarity">
    <text evidence="4">Belongs to the cytochrome b5 family.</text>
</comment>
<dbReference type="EMBL" id="FNXT01000083">
    <property type="protein sequence ID" value="SZX60626.1"/>
    <property type="molecule type" value="Genomic_DNA"/>
</dbReference>
<dbReference type="PROSITE" id="PS50255">
    <property type="entry name" value="CYTOCHROME_B5_2"/>
    <property type="match status" value="1"/>
</dbReference>
<feature type="region of interest" description="Disordered" evidence="5">
    <location>
        <begin position="324"/>
        <end position="346"/>
    </location>
</feature>
<gene>
    <name evidence="7" type="ORF">BQ4739_LOCUS1158</name>
</gene>
<dbReference type="GO" id="GO:0016020">
    <property type="term" value="C:membrane"/>
    <property type="evidence" value="ECO:0007669"/>
    <property type="project" value="TreeGrafter"/>
</dbReference>
<evidence type="ECO:0000313" key="7">
    <source>
        <dbReference type="EMBL" id="SZX60626.1"/>
    </source>
</evidence>
<protein>
    <recommendedName>
        <fullName evidence="6">Cytochrome b5 heme-binding domain-containing protein</fullName>
    </recommendedName>
</protein>
<dbReference type="InterPro" id="IPR001199">
    <property type="entry name" value="Cyt_B5-like_heme/steroid-bd"/>
</dbReference>
<dbReference type="PANTHER" id="PTHR19359:SF95">
    <property type="entry name" value="CYTOCHROME B5 TYPE B"/>
    <property type="match status" value="1"/>
</dbReference>
<evidence type="ECO:0000256" key="1">
    <source>
        <dbReference type="ARBA" id="ARBA00022617"/>
    </source>
</evidence>
<evidence type="ECO:0000256" key="5">
    <source>
        <dbReference type="SAM" id="MobiDB-lite"/>
    </source>
</evidence>
<reference evidence="7 8" key="1">
    <citation type="submission" date="2016-10" db="EMBL/GenBank/DDBJ databases">
        <authorList>
            <person name="Cai Z."/>
        </authorList>
    </citation>
    <scope>NUCLEOTIDE SEQUENCE [LARGE SCALE GENOMIC DNA]</scope>
</reference>
<accession>A0A383V8E9</accession>
<dbReference type="AlphaFoldDB" id="A0A383V8E9"/>
<dbReference type="InterPro" id="IPR036400">
    <property type="entry name" value="Cyt_B5-like_heme/steroid_sf"/>
</dbReference>
<organism evidence="7 8">
    <name type="scientific">Tetradesmus obliquus</name>
    <name type="common">Green alga</name>
    <name type="synonym">Acutodesmus obliquus</name>
    <dbReference type="NCBI Taxonomy" id="3088"/>
    <lineage>
        <taxon>Eukaryota</taxon>
        <taxon>Viridiplantae</taxon>
        <taxon>Chlorophyta</taxon>
        <taxon>core chlorophytes</taxon>
        <taxon>Chlorophyceae</taxon>
        <taxon>CS clade</taxon>
        <taxon>Sphaeropleales</taxon>
        <taxon>Scenedesmaceae</taxon>
        <taxon>Tetradesmus</taxon>
    </lineage>
</organism>
<name>A0A383V8E9_TETOB</name>
<keyword evidence="1" id="KW-0349">Heme</keyword>
<dbReference type="Pfam" id="PF00173">
    <property type="entry name" value="Cyt-b5"/>
    <property type="match status" value="1"/>
</dbReference>
<dbReference type="SMART" id="SM01117">
    <property type="entry name" value="Cyt-b5"/>
    <property type="match status" value="1"/>
</dbReference>
<keyword evidence="3" id="KW-0408">Iron</keyword>
<evidence type="ECO:0000313" key="8">
    <source>
        <dbReference type="Proteomes" id="UP000256970"/>
    </source>
</evidence>
<dbReference type="PANTHER" id="PTHR19359">
    <property type="entry name" value="CYTOCHROME B5"/>
    <property type="match status" value="1"/>
</dbReference>
<feature type="compositionally biased region" description="Low complexity" evidence="5">
    <location>
        <begin position="152"/>
        <end position="166"/>
    </location>
</feature>
<dbReference type="InterPro" id="IPR050668">
    <property type="entry name" value="Cytochrome_b5"/>
</dbReference>
<keyword evidence="2" id="KW-0479">Metal-binding</keyword>
<feature type="compositionally biased region" description="Acidic residues" evidence="5">
    <location>
        <begin position="167"/>
        <end position="177"/>
    </location>
</feature>
<dbReference type="STRING" id="3088.A0A383V8E9"/>
<evidence type="ECO:0000256" key="4">
    <source>
        <dbReference type="ARBA" id="ARBA00038168"/>
    </source>
</evidence>
<evidence type="ECO:0000256" key="3">
    <source>
        <dbReference type="ARBA" id="ARBA00023004"/>
    </source>
</evidence>
<sequence length="612" mass="66128">MPKHKKKGPLSLQGAVKKQLFKSGVELPLKVLHRDPAAAGRGLPAYLHPSSLQQLLHDGAAAEPQAQEQQSSGSSAAGSSALFLQLASGSDCVLHARACADVAPGSIQLDEVQQANLRLCAGEVYKFSVFQHGSSAAGADVAAASSEEEDQQQQQQQQQAEQSMQEAADDSNEEMEDAAAAVDMPFELTDLDCEVRLLHAQQQQQQQAVQVDAVALTRAFCKQCCWRVLAVNEYVVAEIPGLPPLLLRITAANTLTAEEQQEALGYHCFRGLLTPDTTVYMTTALSQQQQQQQQQQPGDVADSAAVTATQQQLLQLSVADANPNSAALQQQQQQQQHDAAAHVTKVTPPVQSRVAAAAAGVQLLNAVSRAAAPPATNVVHVYTNDGEWFPVKKKLLRPCIALTKAVRDSGDSAPTVHVDVDTLTFDRLLIFLEAQALQRQLPGFAIHYLDDLQRAGEQLGLRSLQEYCAHLKGIRQAALGVYSFADVQRANASGKVWLLLDGMVLDVGRWLPEHPGGAAIIPAQSLNCDCSRFFEMYHASRESFLYIAEFYIGELVPEDLPHVPLGGKQPPSSDFLMQLREYTAFRQPMLAQLAQRAPVTHLGAGKARSAAA</sequence>
<feature type="region of interest" description="Disordered" evidence="5">
    <location>
        <begin position="140"/>
        <end position="178"/>
    </location>
</feature>
<evidence type="ECO:0000256" key="2">
    <source>
        <dbReference type="ARBA" id="ARBA00022723"/>
    </source>
</evidence>
<proteinExistence type="inferred from homology"/>
<feature type="domain" description="Cytochrome b5 heme-binding" evidence="6">
    <location>
        <begin position="479"/>
        <end position="556"/>
    </location>
</feature>
<keyword evidence="8" id="KW-1185">Reference proteome</keyword>
<dbReference type="GO" id="GO:0020037">
    <property type="term" value="F:heme binding"/>
    <property type="evidence" value="ECO:0007669"/>
    <property type="project" value="TreeGrafter"/>
</dbReference>
<evidence type="ECO:0000259" key="6">
    <source>
        <dbReference type="PROSITE" id="PS50255"/>
    </source>
</evidence>
<dbReference type="Gene3D" id="3.10.120.10">
    <property type="entry name" value="Cytochrome b5-like heme/steroid binding domain"/>
    <property type="match status" value="1"/>
</dbReference>
<dbReference type="Proteomes" id="UP000256970">
    <property type="component" value="Unassembled WGS sequence"/>
</dbReference>
<dbReference type="GO" id="GO:0046872">
    <property type="term" value="F:metal ion binding"/>
    <property type="evidence" value="ECO:0007669"/>
    <property type="project" value="UniProtKB-KW"/>
</dbReference>
<dbReference type="SUPFAM" id="SSF55856">
    <property type="entry name" value="Cytochrome b5-like heme/steroid binding domain"/>
    <property type="match status" value="1"/>
</dbReference>